<dbReference type="Proteomes" id="UP000494040">
    <property type="component" value="Unassembled WGS sequence"/>
</dbReference>
<keyword evidence="4" id="KW-1185">Reference proteome</keyword>
<protein>
    <recommendedName>
        <fullName evidence="2">EDR1/CTR1/ARMC3-like peptidase-like domain-containing protein</fullName>
    </recommendedName>
</protein>
<dbReference type="OrthoDB" id="6614011at2759"/>
<accession>A0A8I6RP38</accession>
<dbReference type="Gene3D" id="1.25.10.10">
    <property type="entry name" value="Leucine-rich Repeat Variant"/>
    <property type="match status" value="2"/>
</dbReference>
<name>A0A8I6RP38_CIMLE</name>
<dbReference type="PANTHER" id="PTHR46618">
    <property type="entry name" value="ARMADILLO REPEAT-CONTAINING PROTEIN 3"/>
    <property type="match status" value="1"/>
</dbReference>
<dbReference type="GeneID" id="106667000"/>
<evidence type="ECO:0000313" key="3">
    <source>
        <dbReference type="EnsemblMetazoa" id="XP_014250072.1"/>
    </source>
</evidence>
<dbReference type="Pfam" id="PF14381">
    <property type="entry name" value="EDR1_CTR1_ARMC3_pept"/>
    <property type="match status" value="1"/>
</dbReference>
<proteinExistence type="predicted"/>
<sequence>MPGRSVLTATSVEAFIKQPFSGLVHESKSDRVKRNRDHKYHSILKKIYGNYQESDPYENSSTSESSSCSESSESEYEEDHECTYFTCENGDCMKCVRGMNCMVCPMCDACVQWRGPCVQCVKAKPHCRALHFGFLCEDHKSKKFWEIAAKFEVKRPSDISLHKYALIQQHINSPRNTSRNYYDDMSEEDAEEEAECSCTQAVCNMKPEELSPVSTYLRYCNDADLCKKVNCTRTGLFGKCTHEQVSSEMKMLQKANTLFDIITTDHRRGCLNTLCKARDVPCVRQEKFLPSVLIKRPSKAFGSRFVDFDFLNLDEAMILRPEVNAIKPNPQQENVDEEEYLSEWEADSEYLTVTLTESIIPSVSSRVQILQPKESDLPLNFTKDVNFSEDRRLQEIEDYLKILSAPGTDDQLFMAVFDPNDKPYFKTYPLVDKMYDEMYDDDALGGASINSVTYKSDIDVAGKYEPMFEPIDRLKLFRPKMVTVGMFRTLIDLVNESPPALQLETLYHLCVNAKESEELCKELADAVFMGQLFNIRMQSMYESINRYCYYLIALATSTQKGRCVFYELGPEIMADIYHQYLSEPSLAMRRLSMKILANLVEDNTLNACGPVYLDYTKTFAALCSPDVDLRHYLLNFLTHSLKDSSAQEVILKLKEFRLTPVVIGCISRNENIRMASIRLIDQIMDATVGQDIIQDTFKEAEGIYIANELLNKPMLIRMHPYSVQMHTALQAAPNLLEEMRILGALDSFLKFLGHVFDAEQLIATLKVVLKVTMDPTSRHIVAHNNMLARISPYISHGHNELSTLACTCVAALCEKDIASTIVRQGVKFKIMPSLVEVLQGDKSWFHREEACKAIAAAIELSPILAEVFIRTPHCDLIVKTLALFRSPTEMPDYTKLQYVRIIYALIKKEVYRRFLYENLAIESLVVCLRSEHSPGGDNWLMEYVVAALGRLFKDKHAVHIFANIPDSFDALTKAFINRKCTAVLLTGLIAMIVDLLKSYSKTAINLIKSGFLNWLVQLQDKVYLPLQELLRVGINAIVCGYLPLKFSQLGYLDYKDITNVDHFYVLKQPYDIYDNKNKHPFPIITDKIPITLDPEDTIYIFKLPKFMRGVPSAELGKSDDENIILKKEQEEEIMSRFMSYALELEEDQELEPDEVDEVQAFSQLISPPIYGSQPNIKYLSHHLEEVGEGEEELSSHRFYYDIDTDDEMEDYFDYYEQIVEELTEFEMPQSELGHLMTRIIALAKVVFYTSCGTDVEMPVTQYMVKLHEAELKEETGNYILPMGVLEYRHKFERAVLFKVLADVVGVPCWLYRNDDLRIAWIEVYISTDDEVDYVTSFVTFANMKANVVLDLMSPKPPRHLFLPKDSPEAIAYTTTI</sequence>
<evidence type="ECO:0000256" key="1">
    <source>
        <dbReference type="ARBA" id="ARBA00022737"/>
    </source>
</evidence>
<dbReference type="InterPro" id="IPR052441">
    <property type="entry name" value="Armadillo-Ser/Thr_Kinase"/>
</dbReference>
<evidence type="ECO:0000259" key="2">
    <source>
        <dbReference type="Pfam" id="PF14381"/>
    </source>
</evidence>
<evidence type="ECO:0000313" key="4">
    <source>
        <dbReference type="Proteomes" id="UP000494040"/>
    </source>
</evidence>
<feature type="domain" description="EDR1/CTR1/ARMC3-like peptidase-like" evidence="2">
    <location>
        <begin position="1230"/>
        <end position="1352"/>
    </location>
</feature>
<keyword evidence="1" id="KW-0677">Repeat</keyword>
<dbReference type="KEGG" id="clec:106667000"/>
<dbReference type="RefSeq" id="XP_014250072.1">
    <property type="nucleotide sequence ID" value="XM_014394586.2"/>
</dbReference>
<reference evidence="3" key="1">
    <citation type="submission" date="2022-01" db="UniProtKB">
        <authorList>
            <consortium name="EnsemblMetazoa"/>
        </authorList>
    </citation>
    <scope>IDENTIFICATION</scope>
</reference>
<dbReference type="EnsemblMetazoa" id="XM_014394586.2">
    <property type="protein sequence ID" value="XP_014250072.1"/>
    <property type="gene ID" value="LOC106667000"/>
</dbReference>
<dbReference type="InterPro" id="IPR055164">
    <property type="entry name" value="EDR1/CTR1/ARMC3-like_pept-like"/>
</dbReference>
<dbReference type="InterPro" id="IPR016024">
    <property type="entry name" value="ARM-type_fold"/>
</dbReference>
<dbReference type="InterPro" id="IPR011989">
    <property type="entry name" value="ARM-like"/>
</dbReference>
<dbReference type="SUPFAM" id="SSF48371">
    <property type="entry name" value="ARM repeat"/>
    <property type="match status" value="1"/>
</dbReference>
<organism evidence="3 4">
    <name type="scientific">Cimex lectularius</name>
    <name type="common">Bed bug</name>
    <name type="synonym">Acanthia lectularia</name>
    <dbReference type="NCBI Taxonomy" id="79782"/>
    <lineage>
        <taxon>Eukaryota</taxon>
        <taxon>Metazoa</taxon>
        <taxon>Ecdysozoa</taxon>
        <taxon>Arthropoda</taxon>
        <taxon>Hexapoda</taxon>
        <taxon>Insecta</taxon>
        <taxon>Pterygota</taxon>
        <taxon>Neoptera</taxon>
        <taxon>Paraneoptera</taxon>
        <taxon>Hemiptera</taxon>
        <taxon>Heteroptera</taxon>
        <taxon>Panheteroptera</taxon>
        <taxon>Cimicomorpha</taxon>
        <taxon>Cimicidae</taxon>
        <taxon>Cimex</taxon>
    </lineage>
</organism>
<dbReference type="PANTHER" id="PTHR46618:SF1">
    <property type="entry name" value="ARMADILLO REPEAT-CONTAINING PROTEIN 3"/>
    <property type="match status" value="1"/>
</dbReference>